<keyword evidence="2" id="KW-1185">Reference proteome</keyword>
<gene>
    <name evidence="1" type="ORF">ILYODFUR_033664</name>
</gene>
<evidence type="ECO:0000313" key="1">
    <source>
        <dbReference type="EMBL" id="MEQ2257321.1"/>
    </source>
</evidence>
<protein>
    <submittedName>
        <fullName evidence="1">Uncharacterized protein</fullName>
    </submittedName>
</protein>
<evidence type="ECO:0000313" key="2">
    <source>
        <dbReference type="Proteomes" id="UP001482620"/>
    </source>
</evidence>
<proteinExistence type="predicted"/>
<dbReference type="Proteomes" id="UP001482620">
    <property type="component" value="Unassembled WGS sequence"/>
</dbReference>
<name>A0ABV0VJD3_9TELE</name>
<comment type="caution">
    <text evidence="1">The sequence shown here is derived from an EMBL/GenBank/DDBJ whole genome shotgun (WGS) entry which is preliminary data.</text>
</comment>
<reference evidence="1 2" key="1">
    <citation type="submission" date="2021-06" db="EMBL/GenBank/DDBJ databases">
        <authorList>
            <person name="Palmer J.M."/>
        </authorList>
    </citation>
    <scope>NUCLEOTIDE SEQUENCE [LARGE SCALE GENOMIC DNA]</scope>
    <source>
        <strain evidence="2">if_2019</strain>
        <tissue evidence="1">Muscle</tissue>
    </source>
</reference>
<sequence length="70" mass="7760">MNRCDGGEARFVSFFKHVSAGTLSLVTPERRCVNLLQRTVVETCQQIFPGEKTAEKGKKPQVKGCLFCSP</sequence>
<accession>A0ABV0VJD3</accession>
<dbReference type="EMBL" id="JAHRIQ010110070">
    <property type="protein sequence ID" value="MEQ2257321.1"/>
    <property type="molecule type" value="Genomic_DNA"/>
</dbReference>
<organism evidence="1 2">
    <name type="scientific">Ilyodon furcidens</name>
    <name type="common">goldbreast splitfin</name>
    <dbReference type="NCBI Taxonomy" id="33524"/>
    <lineage>
        <taxon>Eukaryota</taxon>
        <taxon>Metazoa</taxon>
        <taxon>Chordata</taxon>
        <taxon>Craniata</taxon>
        <taxon>Vertebrata</taxon>
        <taxon>Euteleostomi</taxon>
        <taxon>Actinopterygii</taxon>
        <taxon>Neopterygii</taxon>
        <taxon>Teleostei</taxon>
        <taxon>Neoteleostei</taxon>
        <taxon>Acanthomorphata</taxon>
        <taxon>Ovalentaria</taxon>
        <taxon>Atherinomorphae</taxon>
        <taxon>Cyprinodontiformes</taxon>
        <taxon>Goodeidae</taxon>
        <taxon>Ilyodon</taxon>
    </lineage>
</organism>